<reference evidence="1 2" key="1">
    <citation type="submission" date="2024-02" db="EMBL/GenBank/DDBJ databases">
        <title>Discinaceae phylogenomics.</title>
        <authorList>
            <person name="Dirks A.C."/>
            <person name="James T.Y."/>
        </authorList>
    </citation>
    <scope>NUCLEOTIDE SEQUENCE [LARGE SCALE GENOMIC DNA]</scope>
    <source>
        <strain evidence="1 2">ACD0624</strain>
    </source>
</reference>
<accession>A0ABR3GPX5</accession>
<protein>
    <recommendedName>
        <fullName evidence="3">F-box domain-containing protein</fullName>
    </recommendedName>
</protein>
<dbReference type="EMBL" id="JBBBZM010000028">
    <property type="protein sequence ID" value="KAL0637967.1"/>
    <property type="molecule type" value="Genomic_DNA"/>
</dbReference>
<sequence>MDDMHTISTPKKYEPLATISTLQKALRLQAYLFPSVARVWTAMASLDSLATELLINIVEYVDVLRDFAEVGDSSEQPTLKNLSLSCQRLHAICFPYVFRSLRLRLRRRHAQTTIDNLRHFIKRNNLRKTVSHIAINFGNEWNTGKIGLELKKFLWEIQIKSLTLKQARQDTSIREKSAKWSYFLDTIEALRIQTIDDDNELKMLLLRICPAQLLHVEDGSFRDMYEDDAYFHHNPHQRPAAAFLKPRVFPNLTTVVYTAAWPSYHRFDNFLEFVSKLPVIQHFSVTLMGGEDTKLQLEKKGYRVSDDAIRYREIVAAYQILAGRVEEMGGLVWLVIGDTRIPFMGDTEPPPSFVEVGKGVYRRRIIDEEEVDFGGESG</sequence>
<evidence type="ECO:0000313" key="1">
    <source>
        <dbReference type="EMBL" id="KAL0637967.1"/>
    </source>
</evidence>
<evidence type="ECO:0000313" key="2">
    <source>
        <dbReference type="Proteomes" id="UP001447188"/>
    </source>
</evidence>
<gene>
    <name evidence="1" type="ORF">Q9L58_003045</name>
</gene>
<comment type="caution">
    <text evidence="1">The sequence shown here is derived from an EMBL/GenBank/DDBJ whole genome shotgun (WGS) entry which is preliminary data.</text>
</comment>
<organism evidence="1 2">
    <name type="scientific">Discina gigas</name>
    <dbReference type="NCBI Taxonomy" id="1032678"/>
    <lineage>
        <taxon>Eukaryota</taxon>
        <taxon>Fungi</taxon>
        <taxon>Dikarya</taxon>
        <taxon>Ascomycota</taxon>
        <taxon>Pezizomycotina</taxon>
        <taxon>Pezizomycetes</taxon>
        <taxon>Pezizales</taxon>
        <taxon>Discinaceae</taxon>
        <taxon>Discina</taxon>
    </lineage>
</organism>
<proteinExistence type="predicted"/>
<dbReference type="Proteomes" id="UP001447188">
    <property type="component" value="Unassembled WGS sequence"/>
</dbReference>
<keyword evidence="2" id="KW-1185">Reference proteome</keyword>
<name>A0ABR3GPX5_9PEZI</name>
<evidence type="ECO:0008006" key="3">
    <source>
        <dbReference type="Google" id="ProtNLM"/>
    </source>
</evidence>